<dbReference type="AlphaFoldDB" id="A0A2G9RDZ7"/>
<dbReference type="PANTHER" id="PTHR15591:SF14">
    <property type="entry name" value="AP-4 COMPLEX ACCESSORY SUBUNIT RUSC2"/>
    <property type="match status" value="1"/>
</dbReference>
<reference evidence="3" key="1">
    <citation type="journal article" date="2017" name="Nat. Commun.">
        <title>The North American bullfrog draft genome provides insight into hormonal regulation of long noncoding RNA.</title>
        <authorList>
            <person name="Hammond S.A."/>
            <person name="Warren R.L."/>
            <person name="Vandervalk B.P."/>
            <person name="Kucuk E."/>
            <person name="Khan H."/>
            <person name="Gibb E.A."/>
            <person name="Pandoh P."/>
            <person name="Kirk H."/>
            <person name="Zhao Y."/>
            <person name="Jones M."/>
            <person name="Mungall A.J."/>
            <person name="Coope R."/>
            <person name="Pleasance S."/>
            <person name="Moore R.A."/>
            <person name="Holt R.A."/>
            <person name="Round J.M."/>
            <person name="Ohora S."/>
            <person name="Walle B.V."/>
            <person name="Veldhoen N."/>
            <person name="Helbing C.C."/>
            <person name="Birol I."/>
        </authorList>
    </citation>
    <scope>NUCLEOTIDE SEQUENCE [LARGE SCALE GENOMIC DNA]</scope>
</reference>
<dbReference type="EMBL" id="KV946933">
    <property type="protein sequence ID" value="PIO26138.1"/>
    <property type="molecule type" value="Genomic_DNA"/>
</dbReference>
<proteinExistence type="predicted"/>
<dbReference type="Proteomes" id="UP000228934">
    <property type="component" value="Unassembled WGS sequence"/>
</dbReference>
<dbReference type="InterPro" id="IPR047343">
    <property type="entry name" value="RUSC1_2"/>
</dbReference>
<feature type="region of interest" description="Disordered" evidence="1">
    <location>
        <begin position="54"/>
        <end position="75"/>
    </location>
</feature>
<dbReference type="GO" id="GO:0031410">
    <property type="term" value="C:cytoplasmic vesicle"/>
    <property type="evidence" value="ECO:0007669"/>
    <property type="project" value="TreeGrafter"/>
</dbReference>
<gene>
    <name evidence="2" type="ORF">AB205_0007840</name>
</gene>
<feature type="compositionally biased region" description="Polar residues" evidence="1">
    <location>
        <begin position="108"/>
        <end position="118"/>
    </location>
</feature>
<feature type="region of interest" description="Disordered" evidence="1">
    <location>
        <begin position="106"/>
        <end position="192"/>
    </location>
</feature>
<name>A0A2G9RDZ7_AQUCT</name>
<protein>
    <submittedName>
        <fullName evidence="2">Uncharacterized protein</fullName>
    </submittedName>
</protein>
<accession>A0A2G9RDZ7</accession>
<evidence type="ECO:0000313" key="3">
    <source>
        <dbReference type="Proteomes" id="UP000228934"/>
    </source>
</evidence>
<organism evidence="2 3">
    <name type="scientific">Aquarana catesbeiana</name>
    <name type="common">American bullfrog</name>
    <name type="synonym">Rana catesbeiana</name>
    <dbReference type="NCBI Taxonomy" id="8400"/>
    <lineage>
        <taxon>Eukaryota</taxon>
        <taxon>Metazoa</taxon>
        <taxon>Chordata</taxon>
        <taxon>Craniata</taxon>
        <taxon>Vertebrata</taxon>
        <taxon>Euteleostomi</taxon>
        <taxon>Amphibia</taxon>
        <taxon>Batrachia</taxon>
        <taxon>Anura</taxon>
        <taxon>Neobatrachia</taxon>
        <taxon>Ranoidea</taxon>
        <taxon>Ranidae</taxon>
        <taxon>Aquarana</taxon>
    </lineage>
</organism>
<dbReference type="OrthoDB" id="9884296at2759"/>
<evidence type="ECO:0000313" key="2">
    <source>
        <dbReference type="EMBL" id="PIO26138.1"/>
    </source>
</evidence>
<dbReference type="PANTHER" id="PTHR15591">
    <property type="entry name" value="RUN AND SH3 DOMAIN CONTAINING"/>
    <property type="match status" value="1"/>
</dbReference>
<sequence length="309" mass="33880">MGAEAKPVFRYSKDQRPTTLPIQPFVFQHHFSKPKTRPLHSHFTSSLSQLYGLSSSRSSSQHNVSETQSSAPVTLSGQMEATCGHPKMINVAGKLSLDGLVNTKDEQNVTQIPDTTRPSPLGSYSPIRNNAMFFQSLDSGSSSSPSPEKTKENQPPRSRSCPMSANLLPFRSTQARGTTLPGAAKPTRKYEVSPKVEVQRSIVKREPLKEPGLQVSKHGLPPITSVPLLNTVLHEVTNDNPTIEDSKVKTFPEKVMMSRPMNGKPSSLSSSDFFPDYFSVTERPPAEFCLSPDGSTESVSIDLLQKRGE</sequence>
<feature type="compositionally biased region" description="Low complexity" evidence="1">
    <location>
        <begin position="136"/>
        <end position="146"/>
    </location>
</feature>
<feature type="compositionally biased region" description="Polar residues" evidence="1">
    <location>
        <begin position="61"/>
        <end position="75"/>
    </location>
</feature>
<keyword evidence="3" id="KW-1185">Reference proteome</keyword>
<feature type="region of interest" description="Disordered" evidence="1">
    <location>
        <begin position="288"/>
        <end position="309"/>
    </location>
</feature>
<evidence type="ECO:0000256" key="1">
    <source>
        <dbReference type="SAM" id="MobiDB-lite"/>
    </source>
</evidence>